<evidence type="ECO:0000313" key="17">
    <source>
        <dbReference type="EMBL" id="KAG5185509.1"/>
    </source>
</evidence>
<dbReference type="GO" id="GO:0016567">
    <property type="term" value="P:protein ubiquitination"/>
    <property type="evidence" value="ECO:0007669"/>
    <property type="project" value="UniProtKB-UniPathway"/>
</dbReference>
<comment type="caution">
    <text evidence="17">The sequence shown here is derived from an EMBL/GenBank/DDBJ whole genome shotgun (WGS) entry which is preliminary data.</text>
</comment>
<evidence type="ECO:0000256" key="9">
    <source>
        <dbReference type="ARBA" id="ARBA00022833"/>
    </source>
</evidence>
<evidence type="ECO:0000256" key="4">
    <source>
        <dbReference type="ARBA" id="ARBA00022679"/>
    </source>
</evidence>
<evidence type="ECO:0000256" key="15">
    <source>
        <dbReference type="SAM" id="SignalP"/>
    </source>
</evidence>
<dbReference type="GO" id="GO:0061630">
    <property type="term" value="F:ubiquitin protein ligase activity"/>
    <property type="evidence" value="ECO:0007669"/>
    <property type="project" value="UniProtKB-EC"/>
</dbReference>
<comment type="subcellular location">
    <subcellularLocation>
        <location evidence="2">Membrane</location>
        <topology evidence="2">Multi-pass membrane protein</topology>
    </subcellularLocation>
</comment>
<name>A0A835Z8Q1_9STRA</name>
<dbReference type="PANTHER" id="PTHR45977">
    <property type="entry name" value="TARGET OF ERK KINASE MPK-1"/>
    <property type="match status" value="1"/>
</dbReference>
<keyword evidence="4" id="KW-0808">Transferase</keyword>
<feature type="domain" description="RING-type" evidence="16">
    <location>
        <begin position="148"/>
        <end position="189"/>
    </location>
</feature>
<feature type="region of interest" description="Disordered" evidence="13">
    <location>
        <begin position="271"/>
        <end position="298"/>
    </location>
</feature>
<dbReference type="Pfam" id="PF13639">
    <property type="entry name" value="zf-RING_2"/>
    <property type="match status" value="1"/>
</dbReference>
<comment type="catalytic activity">
    <reaction evidence="1">
        <text>S-ubiquitinyl-[E2 ubiquitin-conjugating enzyme]-L-cysteine + [acceptor protein]-L-lysine = [E2 ubiquitin-conjugating enzyme]-L-cysteine + N(6)-ubiquitinyl-[acceptor protein]-L-lysine.</text>
        <dbReference type="EC" id="2.3.2.27"/>
    </reaction>
</comment>
<evidence type="ECO:0000256" key="2">
    <source>
        <dbReference type="ARBA" id="ARBA00004141"/>
    </source>
</evidence>
<evidence type="ECO:0000256" key="12">
    <source>
        <dbReference type="PROSITE-ProRule" id="PRU00175"/>
    </source>
</evidence>
<reference evidence="17" key="1">
    <citation type="submission" date="2021-02" db="EMBL/GenBank/DDBJ databases">
        <title>First Annotated Genome of the Yellow-green Alga Tribonema minus.</title>
        <authorList>
            <person name="Mahan K.M."/>
        </authorList>
    </citation>
    <scope>NUCLEOTIDE SEQUENCE</scope>
    <source>
        <strain evidence="17">UTEX B ZZ1240</strain>
    </source>
</reference>
<evidence type="ECO:0000256" key="10">
    <source>
        <dbReference type="ARBA" id="ARBA00022989"/>
    </source>
</evidence>
<evidence type="ECO:0000256" key="5">
    <source>
        <dbReference type="ARBA" id="ARBA00022692"/>
    </source>
</evidence>
<dbReference type="CDD" id="cd16454">
    <property type="entry name" value="RING-H2_PA-TM-RING"/>
    <property type="match status" value="1"/>
</dbReference>
<keyword evidence="10 14" id="KW-1133">Transmembrane helix</keyword>
<dbReference type="UniPathway" id="UPA00143"/>
<gene>
    <name evidence="17" type="ORF">JKP88DRAFT_354177</name>
</gene>
<dbReference type="SUPFAM" id="SSF57850">
    <property type="entry name" value="RING/U-box"/>
    <property type="match status" value="1"/>
</dbReference>
<dbReference type="PANTHER" id="PTHR45977:SF4">
    <property type="entry name" value="RING-TYPE DOMAIN-CONTAINING PROTEIN"/>
    <property type="match status" value="1"/>
</dbReference>
<keyword evidence="15" id="KW-0732">Signal</keyword>
<dbReference type="GO" id="GO:0006511">
    <property type="term" value="P:ubiquitin-dependent protein catabolic process"/>
    <property type="evidence" value="ECO:0007669"/>
    <property type="project" value="TreeGrafter"/>
</dbReference>
<accession>A0A835Z8Q1</accession>
<dbReference type="Proteomes" id="UP000664859">
    <property type="component" value="Unassembled WGS sequence"/>
</dbReference>
<keyword evidence="6" id="KW-0479">Metal-binding</keyword>
<evidence type="ECO:0000256" key="11">
    <source>
        <dbReference type="ARBA" id="ARBA00023136"/>
    </source>
</evidence>
<organism evidence="17 18">
    <name type="scientific">Tribonema minus</name>
    <dbReference type="NCBI Taxonomy" id="303371"/>
    <lineage>
        <taxon>Eukaryota</taxon>
        <taxon>Sar</taxon>
        <taxon>Stramenopiles</taxon>
        <taxon>Ochrophyta</taxon>
        <taxon>PX clade</taxon>
        <taxon>Xanthophyceae</taxon>
        <taxon>Tribonematales</taxon>
        <taxon>Tribonemataceae</taxon>
        <taxon>Tribonema</taxon>
    </lineage>
</organism>
<evidence type="ECO:0000256" key="6">
    <source>
        <dbReference type="ARBA" id="ARBA00022723"/>
    </source>
</evidence>
<dbReference type="InterPro" id="IPR001841">
    <property type="entry name" value="Znf_RING"/>
</dbReference>
<dbReference type="PROSITE" id="PS51257">
    <property type="entry name" value="PROKAR_LIPOPROTEIN"/>
    <property type="match status" value="1"/>
</dbReference>
<evidence type="ECO:0000256" key="8">
    <source>
        <dbReference type="ARBA" id="ARBA00022786"/>
    </source>
</evidence>
<proteinExistence type="predicted"/>
<evidence type="ECO:0000313" key="18">
    <source>
        <dbReference type="Proteomes" id="UP000664859"/>
    </source>
</evidence>
<evidence type="ECO:0000256" key="1">
    <source>
        <dbReference type="ARBA" id="ARBA00000900"/>
    </source>
</evidence>
<keyword evidence="9" id="KW-0862">Zinc</keyword>
<keyword evidence="5 14" id="KW-0812">Transmembrane</keyword>
<evidence type="ECO:0000256" key="13">
    <source>
        <dbReference type="SAM" id="MobiDB-lite"/>
    </source>
</evidence>
<sequence>MWGRPVPGASALSAFGCLLLLLRCSGGCAAPAAAACAAAGAAGSTCGGGTDAAVSFIYLAFIGVFTLLGCCLWGLARRAHHALAARAAMLRVHQLPHFRWGVAPACARGGSTVGGSGSGGGGAEDGVEPSAKCPLCEGAGCAKAAPECSVCLSSFEAGEEVRQLPCKHLYHKACIDKWFESQKDTCPLCMVPVWEQRIAPRGGRRRARAPPRAATARAALPSNPTFTTATISKSGSSSQAAIRMVMSSRVWAAFLLRLRLLRWSAPRRTPQPPLPRCKIVGPRRSGALPNRQRQLRTP</sequence>
<evidence type="ECO:0000256" key="14">
    <source>
        <dbReference type="SAM" id="Phobius"/>
    </source>
</evidence>
<dbReference type="SMART" id="SM00184">
    <property type="entry name" value="RING"/>
    <property type="match status" value="1"/>
</dbReference>
<dbReference type="OrthoDB" id="8062037at2759"/>
<dbReference type="GO" id="GO:0008270">
    <property type="term" value="F:zinc ion binding"/>
    <property type="evidence" value="ECO:0007669"/>
    <property type="project" value="UniProtKB-KW"/>
</dbReference>
<evidence type="ECO:0000256" key="7">
    <source>
        <dbReference type="ARBA" id="ARBA00022771"/>
    </source>
</evidence>
<protein>
    <recommendedName>
        <fullName evidence="3">RING-type E3 ubiquitin transferase</fullName>
        <ecNumber evidence="3">2.3.2.27</ecNumber>
    </recommendedName>
</protein>
<evidence type="ECO:0000259" key="16">
    <source>
        <dbReference type="PROSITE" id="PS50089"/>
    </source>
</evidence>
<keyword evidence="18" id="KW-1185">Reference proteome</keyword>
<dbReference type="PROSITE" id="PS50089">
    <property type="entry name" value="ZF_RING_2"/>
    <property type="match status" value="1"/>
</dbReference>
<dbReference type="Gene3D" id="3.30.40.10">
    <property type="entry name" value="Zinc/RING finger domain, C3HC4 (zinc finger)"/>
    <property type="match status" value="1"/>
</dbReference>
<dbReference type="AlphaFoldDB" id="A0A835Z8Q1"/>
<keyword evidence="7 12" id="KW-0863">Zinc-finger</keyword>
<dbReference type="EC" id="2.3.2.27" evidence="3"/>
<feature type="chain" id="PRO_5032861342" description="RING-type E3 ubiquitin transferase" evidence="15">
    <location>
        <begin position="30"/>
        <end position="298"/>
    </location>
</feature>
<dbReference type="GO" id="GO:0016020">
    <property type="term" value="C:membrane"/>
    <property type="evidence" value="ECO:0007669"/>
    <property type="project" value="UniProtKB-SubCell"/>
</dbReference>
<dbReference type="InterPro" id="IPR013083">
    <property type="entry name" value="Znf_RING/FYVE/PHD"/>
</dbReference>
<evidence type="ECO:0000256" key="3">
    <source>
        <dbReference type="ARBA" id="ARBA00012483"/>
    </source>
</evidence>
<feature type="signal peptide" evidence="15">
    <location>
        <begin position="1"/>
        <end position="29"/>
    </location>
</feature>
<feature type="transmembrane region" description="Helical" evidence="14">
    <location>
        <begin position="56"/>
        <end position="76"/>
    </location>
</feature>
<keyword evidence="8" id="KW-0833">Ubl conjugation pathway</keyword>
<dbReference type="EMBL" id="JAFCMP010000129">
    <property type="protein sequence ID" value="KAG5185509.1"/>
    <property type="molecule type" value="Genomic_DNA"/>
</dbReference>
<keyword evidence="11 14" id="KW-0472">Membrane</keyword>